<comment type="subcellular location">
    <subcellularLocation>
        <location evidence="2 12">Cytoplasm</location>
    </subcellularLocation>
</comment>
<evidence type="ECO:0000256" key="12">
    <source>
        <dbReference type="HAMAP-Rule" id="MF_00224"/>
    </source>
</evidence>
<dbReference type="InterPro" id="IPR005720">
    <property type="entry name" value="Dihydroorotate_DH_cat"/>
</dbReference>
<dbReference type="Gene3D" id="3.20.20.70">
    <property type="entry name" value="Aldolase class I"/>
    <property type="match status" value="1"/>
</dbReference>
<feature type="binding site" evidence="12">
    <location>
        <position position="163"/>
    </location>
    <ligand>
        <name>FMN</name>
        <dbReference type="ChEBI" id="CHEBI:58210"/>
    </ligand>
</feature>
<dbReference type="SUPFAM" id="SSF51395">
    <property type="entry name" value="FMN-linked oxidoreductases"/>
    <property type="match status" value="1"/>
</dbReference>
<keyword evidence="9 12" id="KW-0560">Oxidoreductase</keyword>
<name>A0A3A9AQE0_9FIRM</name>
<dbReference type="NCBIfam" id="NF005574">
    <property type="entry name" value="PRK07259.1"/>
    <property type="match status" value="1"/>
</dbReference>
<organism evidence="14 15">
    <name type="scientific">Parablautia intestinalis</name>
    <dbReference type="NCBI Taxonomy" id="2320100"/>
    <lineage>
        <taxon>Bacteria</taxon>
        <taxon>Bacillati</taxon>
        <taxon>Bacillota</taxon>
        <taxon>Clostridia</taxon>
        <taxon>Lachnospirales</taxon>
        <taxon>Lachnospiraceae</taxon>
        <taxon>Parablautia</taxon>
    </lineage>
</organism>
<dbReference type="PANTHER" id="PTHR48109">
    <property type="entry name" value="DIHYDROOROTATE DEHYDROGENASE (QUINONE), MITOCHONDRIAL-RELATED"/>
    <property type="match status" value="1"/>
</dbReference>
<evidence type="ECO:0000256" key="11">
    <source>
        <dbReference type="ARBA" id="ARBA00048996"/>
    </source>
</evidence>
<dbReference type="HAMAP" id="MF_00224">
    <property type="entry name" value="DHO_dh_type1"/>
    <property type="match status" value="1"/>
</dbReference>
<evidence type="ECO:0000256" key="8">
    <source>
        <dbReference type="ARBA" id="ARBA00022975"/>
    </source>
</evidence>
<dbReference type="PANTHER" id="PTHR48109:SF1">
    <property type="entry name" value="DIHYDROOROTATE DEHYDROGENASE (FUMARATE)"/>
    <property type="match status" value="1"/>
</dbReference>
<dbReference type="AlphaFoldDB" id="A0A3A9AQE0"/>
<dbReference type="Pfam" id="PF01180">
    <property type="entry name" value="DHO_dh"/>
    <property type="match status" value="1"/>
</dbReference>
<proteinExistence type="inferred from homology"/>
<dbReference type="EMBL" id="RAYQ01000019">
    <property type="protein sequence ID" value="RKI89781.1"/>
    <property type="molecule type" value="Genomic_DNA"/>
</dbReference>
<keyword evidence="6 12" id="KW-0285">Flavoprotein</keyword>
<comment type="catalytic activity">
    <reaction evidence="11">
        <text>(S)-dihydroorotate + NAD(+) = orotate + NADH + H(+)</text>
        <dbReference type="Rhea" id="RHEA:13513"/>
        <dbReference type="ChEBI" id="CHEBI:15378"/>
        <dbReference type="ChEBI" id="CHEBI:30839"/>
        <dbReference type="ChEBI" id="CHEBI:30864"/>
        <dbReference type="ChEBI" id="CHEBI:57540"/>
        <dbReference type="ChEBI" id="CHEBI:57945"/>
        <dbReference type="EC" id="1.3.1.14"/>
    </reaction>
</comment>
<comment type="cofactor">
    <cofactor evidence="12">
        <name>FMN</name>
        <dbReference type="ChEBI" id="CHEBI:58210"/>
    </cofactor>
    <text evidence="12">Binds 1 FMN per subunit.</text>
</comment>
<comment type="caution">
    <text evidence="14">The sequence shown here is derived from an EMBL/GenBank/DDBJ whole genome shotgun (WGS) entry which is preliminary data.</text>
</comment>
<dbReference type="GO" id="GO:0006207">
    <property type="term" value="P:'de novo' pyrimidine nucleobase biosynthetic process"/>
    <property type="evidence" value="ECO:0007669"/>
    <property type="project" value="TreeGrafter"/>
</dbReference>
<reference evidence="14 15" key="1">
    <citation type="submission" date="2018-09" db="EMBL/GenBank/DDBJ databases">
        <title>Murine metabolic-syndrome-specific gut microbial biobank.</title>
        <authorList>
            <person name="Liu C."/>
        </authorList>
    </citation>
    <scope>NUCLEOTIDE SEQUENCE [LARGE SCALE GENOMIC DNA]</scope>
    <source>
        <strain evidence="14 15">0.1xD8-82</strain>
    </source>
</reference>
<accession>A0A3A9AQE0</accession>
<dbReference type="OrthoDB" id="9794954at2"/>
<keyword evidence="15" id="KW-1185">Reference proteome</keyword>
<evidence type="ECO:0000256" key="1">
    <source>
        <dbReference type="ARBA" id="ARBA00003616"/>
    </source>
</evidence>
<dbReference type="GO" id="GO:0005737">
    <property type="term" value="C:cytoplasm"/>
    <property type="evidence" value="ECO:0007669"/>
    <property type="project" value="UniProtKB-SubCell"/>
</dbReference>
<dbReference type="InterPro" id="IPR024920">
    <property type="entry name" value="Dihydroorotate_DH_1"/>
</dbReference>
<dbReference type="GO" id="GO:0044205">
    <property type="term" value="P:'de novo' UMP biosynthetic process"/>
    <property type="evidence" value="ECO:0007669"/>
    <property type="project" value="UniProtKB-UniRule"/>
</dbReference>
<evidence type="ECO:0000256" key="7">
    <source>
        <dbReference type="ARBA" id="ARBA00022643"/>
    </source>
</evidence>
<sequence length="301" mass="31661">MNTKVTIAGVEFKNPVMTASGTFGSGMEYGDFVDLNRLGAVVTKGVASVPWPGNPVPRVAETYGGMLNAIGLQNPGVDVFVERDLPFLQQFDTKVIVNVCGKSVEDYLAVVERLGDTAVDMLEINVSCPNVKEGAIAFGQKADSLYDITSQIKAKAKQPIIMKLSPNVTDIAEMARAAEAAGADAISLINTLTGMKIDIHKRSFVLANKTGGLSGPAIKPVAVRMVYQASHAVNIPVIGMGGIACAEDAIEFLLAGANAVAVGAMNFVNPRATVEVVEGIEAYMQQYKVGDIKELIGAVGE</sequence>
<comment type="function">
    <text evidence="1">Catalyzes the conversion of dihydroorotate to orotate with NAD(+) as electron acceptor.</text>
</comment>
<dbReference type="EC" id="1.3.-.-" evidence="12"/>
<dbReference type="InterPro" id="IPR012135">
    <property type="entry name" value="Dihydroorotate_DH_1_2"/>
</dbReference>
<feature type="binding site" evidence="12">
    <location>
        <begin position="241"/>
        <end position="242"/>
    </location>
    <ligand>
        <name>FMN</name>
        <dbReference type="ChEBI" id="CHEBI:58210"/>
    </ligand>
</feature>
<dbReference type="GO" id="GO:0004589">
    <property type="term" value="F:dihydroorotate dehydrogenase (NAD+) activity"/>
    <property type="evidence" value="ECO:0007669"/>
    <property type="project" value="UniProtKB-EC"/>
</dbReference>
<feature type="binding site" evidence="12">
    <location>
        <begin position="190"/>
        <end position="191"/>
    </location>
    <ligand>
        <name>substrate</name>
    </ligand>
</feature>
<feature type="domain" description="Dihydroorotate dehydrogenase catalytic" evidence="13">
    <location>
        <begin position="4"/>
        <end position="284"/>
    </location>
</feature>
<evidence type="ECO:0000259" key="13">
    <source>
        <dbReference type="Pfam" id="PF01180"/>
    </source>
</evidence>
<evidence type="ECO:0000256" key="9">
    <source>
        <dbReference type="ARBA" id="ARBA00023002"/>
    </source>
</evidence>
<dbReference type="InterPro" id="IPR033888">
    <property type="entry name" value="DHOD_1B"/>
</dbReference>
<keyword evidence="5 12" id="KW-0963">Cytoplasm</keyword>
<evidence type="ECO:0000256" key="10">
    <source>
        <dbReference type="ARBA" id="ARBA00023027"/>
    </source>
</evidence>
<comment type="caution">
    <text evidence="12">Lacks conserved residue(s) required for the propagation of feature annotation.</text>
</comment>
<feature type="binding site" evidence="12">
    <location>
        <position position="98"/>
    </location>
    <ligand>
        <name>FMN</name>
        <dbReference type="ChEBI" id="CHEBI:58210"/>
    </ligand>
</feature>
<comment type="pathway">
    <text evidence="3">Pyrimidine metabolism; UMP biosynthesis via de novo pathway; orotate from (S)-dihydroorotate (NAD(+) route): step 1/1.</text>
</comment>
<feature type="binding site" evidence="12">
    <location>
        <begin position="68"/>
        <end position="72"/>
    </location>
    <ligand>
        <name>substrate</name>
    </ligand>
</feature>
<protein>
    <recommendedName>
        <fullName evidence="12">Dihydroorotate dehydrogenase</fullName>
        <shortName evidence="12">DHOD</shortName>
        <shortName evidence="12">DHODase</shortName>
        <shortName evidence="12">DHOdehase</shortName>
        <ecNumber evidence="12">1.3.-.-</ecNumber>
    </recommendedName>
</protein>
<evidence type="ECO:0000256" key="4">
    <source>
        <dbReference type="ARBA" id="ARBA00008008"/>
    </source>
</evidence>
<feature type="binding site" evidence="12">
    <location>
        <begin position="44"/>
        <end position="45"/>
    </location>
    <ligand>
        <name>FMN</name>
        <dbReference type="ChEBI" id="CHEBI:58210"/>
    </ligand>
</feature>
<keyword evidence="8 12" id="KW-0665">Pyrimidine biosynthesis</keyword>
<feature type="binding site" evidence="12">
    <location>
        <position position="125"/>
    </location>
    <ligand>
        <name>substrate</name>
    </ligand>
</feature>
<evidence type="ECO:0000256" key="5">
    <source>
        <dbReference type="ARBA" id="ARBA00022490"/>
    </source>
</evidence>
<comment type="similarity">
    <text evidence="4 12">Belongs to the dihydroorotate dehydrogenase family. Type 1 subfamily.</text>
</comment>
<dbReference type="NCBIfam" id="TIGR01037">
    <property type="entry name" value="pyrD_sub1_fam"/>
    <property type="match status" value="1"/>
</dbReference>
<feature type="active site" description="Nucleophile" evidence="12">
    <location>
        <position position="128"/>
    </location>
</feature>
<dbReference type="RefSeq" id="WP_120471430.1">
    <property type="nucleotide sequence ID" value="NZ_RAYQ01000019.1"/>
</dbReference>
<evidence type="ECO:0000256" key="6">
    <source>
        <dbReference type="ARBA" id="ARBA00022630"/>
    </source>
</evidence>
<dbReference type="UniPathway" id="UPA00070"/>
<feature type="binding site" evidence="12">
    <location>
        <position position="215"/>
    </location>
    <ligand>
        <name>FMN</name>
        <dbReference type="ChEBI" id="CHEBI:58210"/>
    </ligand>
</feature>
<dbReference type="InterPro" id="IPR050074">
    <property type="entry name" value="DHO_dehydrogenase"/>
</dbReference>
<dbReference type="InterPro" id="IPR013785">
    <property type="entry name" value="Aldolase_TIM"/>
</dbReference>
<keyword evidence="10" id="KW-0520">NAD</keyword>
<feature type="binding site" evidence="12">
    <location>
        <position position="189"/>
    </location>
    <ligand>
        <name>FMN</name>
        <dbReference type="ChEBI" id="CHEBI:58210"/>
    </ligand>
</feature>
<dbReference type="Proteomes" id="UP000280696">
    <property type="component" value="Unassembled WGS sequence"/>
</dbReference>
<feature type="binding site" evidence="12">
    <location>
        <position position="20"/>
    </location>
    <ligand>
        <name>FMN</name>
        <dbReference type="ChEBI" id="CHEBI:58210"/>
    </ligand>
</feature>
<dbReference type="CDD" id="cd04740">
    <property type="entry name" value="DHOD_1B_like"/>
    <property type="match status" value="1"/>
</dbReference>
<keyword evidence="7 12" id="KW-0288">FMN</keyword>
<comment type="catalytic activity">
    <reaction evidence="12">
        <text>(S)-dihydroorotate + A = orotate + AH2</text>
        <dbReference type="Rhea" id="RHEA:18073"/>
        <dbReference type="ChEBI" id="CHEBI:13193"/>
        <dbReference type="ChEBI" id="CHEBI:17499"/>
        <dbReference type="ChEBI" id="CHEBI:30839"/>
        <dbReference type="ChEBI" id="CHEBI:30864"/>
    </reaction>
</comment>
<dbReference type="FunFam" id="3.20.20.70:FF:000027">
    <property type="entry name" value="Dihydropyrimidine dehydrogenase [NADP(+)]"/>
    <property type="match status" value="1"/>
</dbReference>
<dbReference type="InterPro" id="IPR049622">
    <property type="entry name" value="Dihydroorotate_DH_I"/>
</dbReference>
<gene>
    <name evidence="12" type="primary">pyrD</name>
    <name evidence="14" type="ORF">D7V94_16495</name>
</gene>
<evidence type="ECO:0000313" key="14">
    <source>
        <dbReference type="EMBL" id="RKI89781.1"/>
    </source>
</evidence>
<dbReference type="PIRSF" id="PIRSF000164">
    <property type="entry name" value="DHO_oxidase"/>
    <property type="match status" value="1"/>
</dbReference>
<evidence type="ECO:0000313" key="15">
    <source>
        <dbReference type="Proteomes" id="UP000280696"/>
    </source>
</evidence>
<evidence type="ECO:0000256" key="2">
    <source>
        <dbReference type="ARBA" id="ARBA00004496"/>
    </source>
</evidence>
<feature type="binding site" evidence="12">
    <location>
        <position position="44"/>
    </location>
    <ligand>
        <name>substrate</name>
    </ligand>
</feature>
<feature type="binding site" evidence="12">
    <location>
        <position position="125"/>
    </location>
    <ligand>
        <name>FMN</name>
        <dbReference type="ChEBI" id="CHEBI:58210"/>
    </ligand>
</feature>
<evidence type="ECO:0000256" key="3">
    <source>
        <dbReference type="ARBA" id="ARBA00004715"/>
    </source>
</evidence>